<feature type="compositionally biased region" description="Basic and acidic residues" evidence="1">
    <location>
        <begin position="577"/>
        <end position="596"/>
    </location>
</feature>
<dbReference type="Pfam" id="PF20152">
    <property type="entry name" value="DUF6534"/>
    <property type="match status" value="1"/>
</dbReference>
<dbReference type="AlphaFoldDB" id="A0A8H6ZP74"/>
<feature type="transmembrane region" description="Helical" evidence="2">
    <location>
        <begin position="476"/>
        <end position="500"/>
    </location>
</feature>
<keyword evidence="5" id="KW-1185">Reference proteome</keyword>
<dbReference type="InterPro" id="IPR045339">
    <property type="entry name" value="DUF6534"/>
</dbReference>
<evidence type="ECO:0000256" key="1">
    <source>
        <dbReference type="SAM" id="MobiDB-lite"/>
    </source>
</evidence>
<dbReference type="Proteomes" id="UP000623687">
    <property type="component" value="Unassembled WGS sequence"/>
</dbReference>
<evidence type="ECO:0000259" key="3">
    <source>
        <dbReference type="Pfam" id="PF20152"/>
    </source>
</evidence>
<feature type="transmembrane region" description="Helical" evidence="2">
    <location>
        <begin position="440"/>
        <end position="464"/>
    </location>
</feature>
<dbReference type="VEuPathDB" id="FungiDB:PC9H_011215"/>
<evidence type="ECO:0000256" key="2">
    <source>
        <dbReference type="SAM" id="Phobius"/>
    </source>
</evidence>
<proteinExistence type="predicted"/>
<reference evidence="4" key="1">
    <citation type="submission" date="2019-07" db="EMBL/GenBank/DDBJ databases">
        <authorList>
            <person name="Palmer J.M."/>
        </authorList>
    </citation>
    <scope>NUCLEOTIDE SEQUENCE</scope>
    <source>
        <strain evidence="4">PC9</strain>
    </source>
</reference>
<keyword evidence="2" id="KW-0812">Transmembrane</keyword>
<organism evidence="4 5">
    <name type="scientific">Pleurotus ostreatus</name>
    <name type="common">Oyster mushroom</name>
    <name type="synonym">White-rot fungus</name>
    <dbReference type="NCBI Taxonomy" id="5322"/>
    <lineage>
        <taxon>Eukaryota</taxon>
        <taxon>Fungi</taxon>
        <taxon>Dikarya</taxon>
        <taxon>Basidiomycota</taxon>
        <taxon>Agaricomycotina</taxon>
        <taxon>Agaricomycetes</taxon>
        <taxon>Agaricomycetidae</taxon>
        <taxon>Agaricales</taxon>
        <taxon>Pleurotineae</taxon>
        <taxon>Pleurotaceae</taxon>
        <taxon>Pleurotus</taxon>
    </lineage>
</organism>
<sequence>MSVAAPSSWGPLSYAAHCYALTPLVCYISYLSDVAAAASPKLQGIKSTLVEGVTSLRSNEVEGDTQVNAEDLILLLPSEVVNIVSVPSAAAHEWRLRYGQAFDTLSDLRRNLLVLSSMYQSKDRYSRGQQHNTRSVMLVKNVQARVNAAVHKYRACRSALLALGRVLGQSDWELILQPLADSDVRGLRDGQDAASSEGRRTLSWIWAAERTNDAELNEGMNEALRIEWCKTRARAQRWQEECVLLGEEMRRVLEFHRWQAKEWETRALGATTEGARAYAWRQEHTRQTLISMCKSTWKDLSSLIEVGEGAVAAGQPLVENGNLLHVYITPCDREGRPRETTIASHTEGRATQPDHTPIGHGAEMRGKGKVCHVTVIVCNDERGSSLNGGNKKGTNRGGAELCVAWRIFQLCHKWWLLLLTCSPGIADASSRSLGTIVTPIWMGFSMFCDLTITLSMITLLYNALKEAIFRRTRRTLAHILAFTLETGLLTTLLIAVQMALMLEPLAAHADGGSERRWRCIFFYPTGAVYASWVLASLNARSAFARDTFIVSSVSGLPTTCPGDAHAESRTTQQTKLAAKDAVVEKPRAAAPGEKRG</sequence>
<accession>A0A8H6ZP74</accession>
<name>A0A8H6ZP74_PLEOS</name>
<keyword evidence="2" id="KW-1133">Transmembrane helix</keyword>
<feature type="region of interest" description="Disordered" evidence="1">
    <location>
        <begin position="561"/>
        <end position="596"/>
    </location>
</feature>
<evidence type="ECO:0000313" key="5">
    <source>
        <dbReference type="Proteomes" id="UP000623687"/>
    </source>
</evidence>
<feature type="domain" description="DUF6534" evidence="3">
    <location>
        <begin position="445"/>
        <end position="541"/>
    </location>
</feature>
<evidence type="ECO:0000313" key="4">
    <source>
        <dbReference type="EMBL" id="KAF7423051.1"/>
    </source>
</evidence>
<dbReference type="OrthoDB" id="3257338at2759"/>
<dbReference type="EMBL" id="JACETU010000008">
    <property type="protein sequence ID" value="KAF7423051.1"/>
    <property type="molecule type" value="Genomic_DNA"/>
</dbReference>
<comment type="caution">
    <text evidence="4">The sequence shown here is derived from an EMBL/GenBank/DDBJ whole genome shotgun (WGS) entry which is preliminary data.</text>
</comment>
<dbReference type="RefSeq" id="XP_036628083.1">
    <property type="nucleotide sequence ID" value="XM_036780700.1"/>
</dbReference>
<dbReference type="GeneID" id="59381033"/>
<protein>
    <recommendedName>
        <fullName evidence="3">DUF6534 domain-containing protein</fullName>
    </recommendedName>
</protein>
<gene>
    <name evidence="4" type="ORF">PC9H_011215</name>
</gene>
<keyword evidence="2" id="KW-0472">Membrane</keyword>
<feature type="transmembrane region" description="Helical" evidence="2">
    <location>
        <begin position="520"/>
        <end position="539"/>
    </location>
</feature>